<dbReference type="PANTHER" id="PTHR15239:SF6">
    <property type="entry name" value="RIBOSOME QUALITY CONTROL COMPLEX SUBUNIT NEMF"/>
    <property type="match status" value="1"/>
</dbReference>
<dbReference type="AlphaFoldDB" id="A0AAD9QW94"/>
<name>A0AAD9QW94_ACRCE</name>
<evidence type="ECO:0000313" key="1">
    <source>
        <dbReference type="EMBL" id="KAK2568569.1"/>
    </source>
</evidence>
<sequence length="151" mass="17780">MLVGTSCIETRRLKKKKKRSLHVWIPFGKMKTRFTTVDLCAIITELKERTDCKVMLLVESGNRISTTEFEWPKNLMPSGFSMKVQGNIVLTDYEYTILNLLRTRKDSEDVRFAVREKYPVHSARQREPLMSQERYLTSCMEEERKIITVVK</sequence>
<dbReference type="InterPro" id="IPR051608">
    <property type="entry name" value="RQC_Subunit_NEMF"/>
</dbReference>
<organism evidence="1 2">
    <name type="scientific">Acropora cervicornis</name>
    <name type="common">Staghorn coral</name>
    <dbReference type="NCBI Taxonomy" id="6130"/>
    <lineage>
        <taxon>Eukaryota</taxon>
        <taxon>Metazoa</taxon>
        <taxon>Cnidaria</taxon>
        <taxon>Anthozoa</taxon>
        <taxon>Hexacorallia</taxon>
        <taxon>Scleractinia</taxon>
        <taxon>Astrocoeniina</taxon>
        <taxon>Acroporidae</taxon>
        <taxon>Acropora</taxon>
    </lineage>
</organism>
<dbReference type="GO" id="GO:1990116">
    <property type="term" value="P:ribosome-associated ubiquitin-dependent protein catabolic process"/>
    <property type="evidence" value="ECO:0007669"/>
    <property type="project" value="TreeGrafter"/>
</dbReference>
<keyword evidence="2" id="KW-1185">Reference proteome</keyword>
<dbReference type="Proteomes" id="UP001249851">
    <property type="component" value="Unassembled WGS sequence"/>
</dbReference>
<protein>
    <submittedName>
        <fullName evidence="1">Ribosome quality control complex subunit NEMF</fullName>
    </submittedName>
</protein>
<dbReference type="GO" id="GO:1990112">
    <property type="term" value="C:RQC complex"/>
    <property type="evidence" value="ECO:0007669"/>
    <property type="project" value="TreeGrafter"/>
</dbReference>
<reference evidence="1" key="2">
    <citation type="journal article" date="2023" name="Science">
        <title>Genomic signatures of disease resistance in endangered staghorn corals.</title>
        <authorList>
            <person name="Vollmer S.V."/>
            <person name="Selwyn J.D."/>
            <person name="Despard B.A."/>
            <person name="Roesel C.L."/>
        </authorList>
    </citation>
    <scope>NUCLEOTIDE SEQUENCE</scope>
    <source>
        <strain evidence="1">K2</strain>
    </source>
</reference>
<gene>
    <name evidence="1" type="ORF">P5673_006497</name>
</gene>
<proteinExistence type="predicted"/>
<dbReference type="PANTHER" id="PTHR15239">
    <property type="entry name" value="NUCLEAR EXPORT MEDIATOR FACTOR NEMF"/>
    <property type="match status" value="1"/>
</dbReference>
<dbReference type="EMBL" id="JARQWQ010000011">
    <property type="protein sequence ID" value="KAK2568569.1"/>
    <property type="molecule type" value="Genomic_DNA"/>
</dbReference>
<dbReference type="GO" id="GO:0072344">
    <property type="term" value="P:rescue of stalled ribosome"/>
    <property type="evidence" value="ECO:0007669"/>
    <property type="project" value="TreeGrafter"/>
</dbReference>
<evidence type="ECO:0000313" key="2">
    <source>
        <dbReference type="Proteomes" id="UP001249851"/>
    </source>
</evidence>
<accession>A0AAD9QW94</accession>
<comment type="caution">
    <text evidence="1">The sequence shown here is derived from an EMBL/GenBank/DDBJ whole genome shotgun (WGS) entry which is preliminary data.</text>
</comment>
<dbReference type="GO" id="GO:0043023">
    <property type="term" value="F:ribosomal large subunit binding"/>
    <property type="evidence" value="ECO:0007669"/>
    <property type="project" value="TreeGrafter"/>
</dbReference>
<reference evidence="1" key="1">
    <citation type="journal article" date="2023" name="G3 (Bethesda)">
        <title>Whole genome assembly and annotation of the endangered Caribbean coral Acropora cervicornis.</title>
        <authorList>
            <person name="Selwyn J.D."/>
            <person name="Vollmer S.V."/>
        </authorList>
    </citation>
    <scope>NUCLEOTIDE SEQUENCE</scope>
    <source>
        <strain evidence="1">K2</strain>
    </source>
</reference>
<dbReference type="GO" id="GO:0000049">
    <property type="term" value="F:tRNA binding"/>
    <property type="evidence" value="ECO:0007669"/>
    <property type="project" value="TreeGrafter"/>
</dbReference>